<name>A0A0C9LT31_9FUNG</name>
<dbReference type="OrthoDB" id="2287952at2759"/>
<accession>A0A0C9LT31</accession>
<dbReference type="Proteomes" id="UP000053815">
    <property type="component" value="Unassembled WGS sequence"/>
</dbReference>
<dbReference type="AlphaFoldDB" id="A0A0C9LT31"/>
<protein>
    <submittedName>
        <fullName evidence="1">Uncharacterized protein</fullName>
    </submittedName>
</protein>
<reference evidence="1" key="1">
    <citation type="submission" date="2014-09" db="EMBL/GenBank/DDBJ databases">
        <title>Draft genome sequence of an oleaginous Mucoromycotina fungus Mucor ambiguus NBRC6742.</title>
        <authorList>
            <person name="Takeda I."/>
            <person name="Yamane N."/>
            <person name="Morita T."/>
            <person name="Tamano K."/>
            <person name="Machida M."/>
            <person name="Baker S."/>
            <person name="Koike H."/>
        </authorList>
    </citation>
    <scope>NUCLEOTIDE SEQUENCE</scope>
    <source>
        <strain evidence="1">NBRC 6742</strain>
    </source>
</reference>
<keyword evidence="2" id="KW-1185">Reference proteome</keyword>
<evidence type="ECO:0000313" key="1">
    <source>
        <dbReference type="EMBL" id="GAN03330.1"/>
    </source>
</evidence>
<dbReference type="EMBL" id="DF836327">
    <property type="protein sequence ID" value="GAN03330.1"/>
    <property type="molecule type" value="Genomic_DNA"/>
</dbReference>
<gene>
    <name evidence="1" type="ORF">MAM1_0038c02783</name>
</gene>
<organism evidence="1">
    <name type="scientific">Mucor ambiguus</name>
    <dbReference type="NCBI Taxonomy" id="91626"/>
    <lineage>
        <taxon>Eukaryota</taxon>
        <taxon>Fungi</taxon>
        <taxon>Fungi incertae sedis</taxon>
        <taxon>Mucoromycota</taxon>
        <taxon>Mucoromycotina</taxon>
        <taxon>Mucoromycetes</taxon>
        <taxon>Mucorales</taxon>
        <taxon>Mucorineae</taxon>
        <taxon>Mucoraceae</taxon>
        <taxon>Mucor</taxon>
    </lineage>
</organism>
<sequence length="140" mass="16317">MVRPFMKGVEEDSVFIDLTTVKARSLLDKALVQFNKEAETTDMYEEFLGYRKQTRQYLGHHFLMLKSARLLLSKMESLWRMGPTSFSENANIIRITMEKLPFLPAVQLKKQEMAERFSCFGDVLRHGIFKTKNEVFQGEG</sequence>
<dbReference type="STRING" id="91626.A0A0C9LT31"/>
<proteinExistence type="predicted"/>
<evidence type="ECO:0000313" key="2">
    <source>
        <dbReference type="Proteomes" id="UP000053815"/>
    </source>
</evidence>